<comment type="subcellular location">
    <subcellularLocation>
        <location evidence="1">Membrane</location>
        <topology evidence="1">Multi-pass membrane protein</topology>
    </subcellularLocation>
</comment>
<keyword evidence="5" id="KW-0677">Repeat</keyword>
<dbReference type="GO" id="GO:0007166">
    <property type="term" value="P:cell surface receptor signaling pathway"/>
    <property type="evidence" value="ECO:0007669"/>
    <property type="project" value="InterPro"/>
</dbReference>
<keyword evidence="4" id="KW-0732">Signal</keyword>
<feature type="transmembrane region" description="Helical" evidence="14">
    <location>
        <begin position="855"/>
        <end position="873"/>
    </location>
</feature>
<feature type="domain" description="Sushi" evidence="18">
    <location>
        <begin position="391"/>
        <end position="449"/>
    </location>
</feature>
<accession>A0A9D4FKI1</accession>
<dbReference type="PANTHER" id="PTHR12011">
    <property type="entry name" value="ADHESION G-PROTEIN COUPLED RECEPTOR"/>
    <property type="match status" value="1"/>
</dbReference>
<dbReference type="PROSITE" id="PS50923">
    <property type="entry name" value="SUSHI"/>
    <property type="match status" value="5"/>
</dbReference>
<dbReference type="Gene3D" id="1.20.1070.10">
    <property type="entry name" value="Rhodopsin 7-helix transmembrane proteins"/>
    <property type="match status" value="1"/>
</dbReference>
<dbReference type="SMART" id="SM00303">
    <property type="entry name" value="GPS"/>
    <property type="match status" value="1"/>
</dbReference>
<keyword evidence="9 13" id="KW-1015">Disulfide bond</keyword>
<dbReference type="InterPro" id="IPR046338">
    <property type="entry name" value="GAIN_dom_sf"/>
</dbReference>
<dbReference type="FunFam" id="1.20.1070.10:FF:000058">
    <property type="entry name" value="Adhesion G protein-coupled receptor F5"/>
    <property type="match status" value="1"/>
</dbReference>
<evidence type="ECO:0000256" key="13">
    <source>
        <dbReference type="PROSITE-ProRule" id="PRU00302"/>
    </source>
</evidence>
<keyword evidence="12" id="KW-0807">Transducer</keyword>
<feature type="domain" description="GAIN-B" evidence="15">
    <location>
        <begin position="663"/>
        <end position="813"/>
    </location>
</feature>
<evidence type="ECO:0000256" key="7">
    <source>
        <dbReference type="ARBA" id="ARBA00023040"/>
    </source>
</evidence>
<keyword evidence="3 14" id="KW-0812">Transmembrane</keyword>
<dbReference type="Gene3D" id="2.60.220.50">
    <property type="match status" value="1"/>
</dbReference>
<keyword evidence="13" id="KW-0768">Sushi</keyword>
<keyword evidence="8 14" id="KW-0472">Membrane</keyword>
<evidence type="ECO:0000256" key="9">
    <source>
        <dbReference type="ARBA" id="ARBA00023157"/>
    </source>
</evidence>
<dbReference type="InterPro" id="IPR017983">
    <property type="entry name" value="GPCR_2_secretin-like_CS"/>
</dbReference>
<evidence type="ECO:0000256" key="12">
    <source>
        <dbReference type="ARBA" id="ARBA00023224"/>
    </source>
</evidence>
<feature type="domain" description="G-protein coupled receptors family 2 profile 1" evidence="16">
    <location>
        <begin position="433"/>
        <end position="499"/>
    </location>
</feature>
<evidence type="ECO:0000259" key="17">
    <source>
        <dbReference type="PROSITE" id="PS50261"/>
    </source>
</evidence>
<evidence type="ECO:0000313" key="20">
    <source>
        <dbReference type="Proteomes" id="UP000828390"/>
    </source>
</evidence>
<dbReference type="InterPro" id="IPR017981">
    <property type="entry name" value="GPCR_2-like_7TM"/>
</dbReference>
<evidence type="ECO:0000256" key="2">
    <source>
        <dbReference type="ARBA" id="ARBA00007343"/>
    </source>
</evidence>
<dbReference type="SUPFAM" id="SSF81321">
    <property type="entry name" value="Family A G protein-coupled receptor-like"/>
    <property type="match status" value="1"/>
</dbReference>
<dbReference type="Pfam" id="PF15112">
    <property type="entry name" value="DUF4559"/>
    <property type="match status" value="1"/>
</dbReference>
<gene>
    <name evidence="19" type="ORF">DPMN_151710</name>
</gene>
<dbReference type="PROSITE" id="PS00650">
    <property type="entry name" value="G_PROTEIN_RECEP_F2_2"/>
    <property type="match status" value="1"/>
</dbReference>
<reference evidence="19" key="1">
    <citation type="journal article" date="2019" name="bioRxiv">
        <title>The Genome of the Zebra Mussel, Dreissena polymorpha: A Resource for Invasive Species Research.</title>
        <authorList>
            <person name="McCartney M.A."/>
            <person name="Auch B."/>
            <person name="Kono T."/>
            <person name="Mallez S."/>
            <person name="Zhang Y."/>
            <person name="Obille A."/>
            <person name="Becker A."/>
            <person name="Abrahante J.E."/>
            <person name="Garbe J."/>
            <person name="Badalamenti J.P."/>
            <person name="Herman A."/>
            <person name="Mangelson H."/>
            <person name="Liachko I."/>
            <person name="Sullivan S."/>
            <person name="Sone E.D."/>
            <person name="Koren S."/>
            <person name="Silverstein K.A.T."/>
            <person name="Beckman K.B."/>
            <person name="Gohl D.M."/>
        </authorList>
    </citation>
    <scope>NUCLEOTIDE SEQUENCE</scope>
    <source>
        <strain evidence="19">Duluth1</strain>
        <tissue evidence="19">Whole animal</tissue>
    </source>
</reference>
<dbReference type="Pfam" id="PF02793">
    <property type="entry name" value="HRM"/>
    <property type="match status" value="1"/>
</dbReference>
<evidence type="ECO:0000259" key="18">
    <source>
        <dbReference type="PROSITE" id="PS50923"/>
    </source>
</evidence>
<dbReference type="SUPFAM" id="SSF111418">
    <property type="entry name" value="Hormone receptor domain"/>
    <property type="match status" value="1"/>
</dbReference>
<evidence type="ECO:0000256" key="5">
    <source>
        <dbReference type="ARBA" id="ARBA00022737"/>
    </source>
</evidence>
<evidence type="ECO:0000256" key="1">
    <source>
        <dbReference type="ARBA" id="ARBA00004141"/>
    </source>
</evidence>
<dbReference type="PROSITE" id="PS50261">
    <property type="entry name" value="G_PROTEIN_RECEP_F2_4"/>
    <property type="match status" value="1"/>
</dbReference>
<dbReference type="PRINTS" id="PR00249">
    <property type="entry name" value="GPCRSECRETIN"/>
</dbReference>
<keyword evidence="20" id="KW-1185">Reference proteome</keyword>
<dbReference type="PRINTS" id="PR01694">
    <property type="entry name" value="BAIPRECURSOR"/>
</dbReference>
<dbReference type="Proteomes" id="UP000828390">
    <property type="component" value="Unassembled WGS sequence"/>
</dbReference>
<comment type="caution">
    <text evidence="13">Lacks conserved residue(s) required for the propagation of feature annotation.</text>
</comment>
<dbReference type="GO" id="GO:0004930">
    <property type="term" value="F:G protein-coupled receptor activity"/>
    <property type="evidence" value="ECO:0007669"/>
    <property type="project" value="UniProtKB-KW"/>
</dbReference>
<dbReference type="InterPro" id="IPR000203">
    <property type="entry name" value="GPS"/>
</dbReference>
<evidence type="ECO:0000259" key="15">
    <source>
        <dbReference type="PROSITE" id="PS50221"/>
    </source>
</evidence>
<dbReference type="InterPro" id="IPR036445">
    <property type="entry name" value="GPCR_2_extracell_dom_sf"/>
</dbReference>
<dbReference type="CDD" id="cd15040">
    <property type="entry name" value="7tmB2_Adhesion"/>
    <property type="match status" value="1"/>
</dbReference>
<feature type="transmembrane region" description="Helical" evidence="14">
    <location>
        <begin position="1008"/>
        <end position="1030"/>
    </location>
</feature>
<feature type="domain" description="Sushi" evidence="18">
    <location>
        <begin position="56"/>
        <end position="113"/>
    </location>
</feature>
<evidence type="ECO:0000256" key="8">
    <source>
        <dbReference type="ARBA" id="ARBA00023136"/>
    </source>
</evidence>
<evidence type="ECO:0000256" key="3">
    <source>
        <dbReference type="ARBA" id="ARBA00022692"/>
    </source>
</evidence>
<feature type="transmembrane region" description="Helical" evidence="14">
    <location>
        <begin position="926"/>
        <end position="944"/>
    </location>
</feature>
<feature type="domain" description="G-protein coupled receptors family 2 profile 2" evidence="17">
    <location>
        <begin position="820"/>
        <end position="1060"/>
    </location>
</feature>
<dbReference type="GO" id="GO:0005886">
    <property type="term" value="C:plasma membrane"/>
    <property type="evidence" value="ECO:0007669"/>
    <property type="project" value="UniProtKB-SubCell"/>
</dbReference>
<evidence type="ECO:0000256" key="11">
    <source>
        <dbReference type="ARBA" id="ARBA00023180"/>
    </source>
</evidence>
<dbReference type="InterPro" id="IPR027897">
    <property type="entry name" value="DUF4559"/>
</dbReference>
<feature type="transmembrane region" description="Helical" evidence="14">
    <location>
        <begin position="1036"/>
        <end position="1059"/>
    </location>
</feature>
<dbReference type="Pfam" id="PF00002">
    <property type="entry name" value="7tm_2"/>
    <property type="match status" value="1"/>
</dbReference>
<evidence type="ECO:0000313" key="19">
    <source>
        <dbReference type="EMBL" id="KAH3798120.1"/>
    </source>
</evidence>
<dbReference type="InterPro" id="IPR008077">
    <property type="entry name" value="GPCR_2_brain_angio_inhib"/>
</dbReference>
<dbReference type="Gene3D" id="1.25.40.610">
    <property type="match status" value="1"/>
</dbReference>
<dbReference type="PROSITE" id="PS50221">
    <property type="entry name" value="GAIN_B"/>
    <property type="match status" value="1"/>
</dbReference>
<feature type="transmembrane region" description="Helical" evidence="14">
    <location>
        <begin position="893"/>
        <end position="917"/>
    </location>
</feature>
<comment type="caution">
    <text evidence="19">The sequence shown here is derived from an EMBL/GenBank/DDBJ whole genome shotgun (WGS) entry which is preliminary data.</text>
</comment>
<reference evidence="19" key="2">
    <citation type="submission" date="2020-11" db="EMBL/GenBank/DDBJ databases">
        <authorList>
            <person name="McCartney M.A."/>
            <person name="Auch B."/>
            <person name="Kono T."/>
            <person name="Mallez S."/>
            <person name="Becker A."/>
            <person name="Gohl D.M."/>
            <person name="Silverstein K.A.T."/>
            <person name="Koren S."/>
            <person name="Bechman K.B."/>
            <person name="Herman A."/>
            <person name="Abrahante J.E."/>
            <person name="Garbe J."/>
        </authorList>
    </citation>
    <scope>NUCLEOTIDE SEQUENCE</scope>
    <source>
        <strain evidence="19">Duluth1</strain>
        <tissue evidence="19">Whole animal</tissue>
    </source>
</reference>
<keyword evidence="11" id="KW-0325">Glycoprotein</keyword>
<dbReference type="EMBL" id="JAIWYP010000007">
    <property type="protein sequence ID" value="KAH3798120.1"/>
    <property type="molecule type" value="Genomic_DNA"/>
</dbReference>
<dbReference type="Gene3D" id="2.10.70.10">
    <property type="entry name" value="Complement Module, domain 1"/>
    <property type="match status" value="7"/>
</dbReference>
<dbReference type="SUPFAM" id="SSF57535">
    <property type="entry name" value="Complement control module/SCR domain"/>
    <property type="match status" value="7"/>
</dbReference>
<dbReference type="Pfam" id="PF01825">
    <property type="entry name" value="GPS"/>
    <property type="match status" value="1"/>
</dbReference>
<dbReference type="PROSITE" id="PS50227">
    <property type="entry name" value="G_PROTEIN_RECEP_F2_3"/>
    <property type="match status" value="1"/>
</dbReference>
<dbReference type="SMART" id="SM00032">
    <property type="entry name" value="CCP"/>
    <property type="match status" value="7"/>
</dbReference>
<keyword evidence="7" id="KW-0297">G-protein coupled receptor</keyword>
<dbReference type="InterPro" id="IPR057244">
    <property type="entry name" value="GAIN_B"/>
</dbReference>
<evidence type="ECO:0000256" key="10">
    <source>
        <dbReference type="ARBA" id="ARBA00023170"/>
    </source>
</evidence>
<dbReference type="InterPro" id="IPR000832">
    <property type="entry name" value="GPCR_2_secretin-like"/>
</dbReference>
<evidence type="ECO:0000256" key="4">
    <source>
        <dbReference type="ARBA" id="ARBA00022729"/>
    </source>
</evidence>
<evidence type="ECO:0000259" key="16">
    <source>
        <dbReference type="PROSITE" id="PS50227"/>
    </source>
</evidence>
<evidence type="ECO:0000256" key="14">
    <source>
        <dbReference type="SAM" id="Phobius"/>
    </source>
</evidence>
<dbReference type="InterPro" id="IPR035976">
    <property type="entry name" value="Sushi/SCR/CCP_sf"/>
</dbReference>
<name>A0A9D4FKI1_DREPO</name>
<evidence type="ECO:0000256" key="6">
    <source>
        <dbReference type="ARBA" id="ARBA00022989"/>
    </source>
</evidence>
<comment type="similarity">
    <text evidence="2">Belongs to the G-protein coupled receptor 2 family. Adhesion G-protein coupled receptor (ADGR) subfamily.</text>
</comment>
<sequence length="1301" mass="143770">CGSPLPIVNGNLSLQDNFTKFGALAIVLCNPGFSANVSQVVCKEHGQWEHAFCQIIDCGLPPTITNGNMILYEEDNSTYRAIAYVHCDIGYFHSTPNVTCMLNGKWGNATCEIRDCGTISTLPNANVTHGRTEYEFIAKVTCAVGYKLANSSNNNDTFEYMQCQSDGTWNKSAGCTLKDCGTISTLPNANVTHGRTEYEFIAKVTSGCTLKDCGTISTLPNANVTHGRTEYESIAKVTCAVGYKLANSSNNNDTFEYMQCQSDGTWNKSAGCTLKDCGLPPTLTDGSLTLVEASKTTYGALAEVNCTPGYEYNKLIISCTDTGEWEAAYCEPHDCGAPDAFQNGNVQTPEGTTFGKTAVITCKHGYTYVGLSVIDCRPTGWPLRDNSCVIIDCGQLLNPIKGQVDMTNGTAYQAFARYMCNQGYELIGDDERMCQATGTWTGIHPTCLMKEQKKVVCPNNVDSRGTEWKEVIEGATRLQQCAEGFEGNVTRTCLSDGTWQRSQYNCVRKDVATVAKMVKAFEINVTADTVSNALGQIAKVSSNEEADNTSEPLTDAEITILAISLNEVADIVSNNSLPTSEVVKAFFQSVSNLVDERNKESWETMKQSKSTGGENMLASVDKIGVALREKVQSGEAGVTNITIVQRNVALEVKQVLMQDIIFPYADIKTDHQDEHNWAKTSASRIRLDAKAMGDNQVTVTAVIFKEMSHVLPNISYTNTGSKTHNQQINGPILSLSLSNYSGKLDPLVLLTFELKKANLTSPLCSYWKYGRNNQTGYWASDGCVLHTSDEIRTVCQCDHLTNFAVLMSPFVEADATSVPLRTVSTVGIGISMACLLITMLTYIYLWRFLKSDRTILLLNLCGALLLSYIIFVAGVDKTANKALCATTAVFLHYIYLVVFCLMLAEGIDIAIMVVYVFNTKSRLKPLLISAWVAPAVIVAISLLSTQVNGYGSERFCWLSLERGLIWAFVAPALLIILTNTMCLVLVMRNMFQMKAMESKTSTEKIKTSLRSLCVLVPLMGVSWILGIFYVNKSAAVMQYLFALFNGLQGLFIFIFHCIFNQQVRTALRNEYNKRENLKSIERSTSQKTSKFKKSFKNSLQTHSENVSSTSQQEVSEETTVGSQMHVYSKLREKIFPTKKSNLTDKKCEDPVPFSRESSSGFANVVLRAVRFTDRRPDNDGIQLKRYGGPSWRNTRAENWALDYWEIGKCYLPPDGYSSVASVHESDFNGVISIMLNCLHFQTCLSPSCLLPTPPDKHCLLEKVRQIGRDIRHTSDCKVADADLQDYFQTLSTLLADPQFLH</sequence>
<feature type="disulfide bond" evidence="13">
    <location>
        <begin position="420"/>
        <end position="447"/>
    </location>
</feature>
<protein>
    <submittedName>
        <fullName evidence="19">Uncharacterized protein</fullName>
    </submittedName>
</protein>
<feature type="domain" description="Sushi" evidence="18">
    <location>
        <begin position="333"/>
        <end position="390"/>
    </location>
</feature>
<dbReference type="InterPro" id="IPR001879">
    <property type="entry name" value="GPCR_2_extracellular_dom"/>
</dbReference>
<keyword evidence="6 14" id="KW-1133">Transmembrane helix</keyword>
<feature type="non-terminal residue" evidence="19">
    <location>
        <position position="1"/>
    </location>
</feature>
<dbReference type="PANTHER" id="PTHR12011:SF347">
    <property type="entry name" value="FI21270P1-RELATED"/>
    <property type="match status" value="1"/>
</dbReference>
<keyword evidence="10" id="KW-0675">Receptor</keyword>
<feature type="transmembrane region" description="Helical" evidence="14">
    <location>
        <begin position="964"/>
        <end position="987"/>
    </location>
</feature>
<feature type="transmembrane region" description="Helical" evidence="14">
    <location>
        <begin position="826"/>
        <end position="846"/>
    </location>
</feature>
<feature type="domain" description="Sushi" evidence="18">
    <location>
        <begin position="1"/>
        <end position="55"/>
    </location>
</feature>
<proteinExistence type="inferred from homology"/>
<dbReference type="CDD" id="cd00033">
    <property type="entry name" value="CCP"/>
    <property type="match status" value="7"/>
</dbReference>
<feature type="domain" description="Sushi" evidence="18">
    <location>
        <begin position="275"/>
        <end position="332"/>
    </location>
</feature>
<dbReference type="InterPro" id="IPR000436">
    <property type="entry name" value="Sushi_SCR_CCP_dom"/>
</dbReference>
<organism evidence="19 20">
    <name type="scientific">Dreissena polymorpha</name>
    <name type="common">Zebra mussel</name>
    <name type="synonym">Mytilus polymorpha</name>
    <dbReference type="NCBI Taxonomy" id="45954"/>
    <lineage>
        <taxon>Eukaryota</taxon>
        <taxon>Metazoa</taxon>
        <taxon>Spiralia</taxon>
        <taxon>Lophotrochozoa</taxon>
        <taxon>Mollusca</taxon>
        <taxon>Bivalvia</taxon>
        <taxon>Autobranchia</taxon>
        <taxon>Heteroconchia</taxon>
        <taxon>Euheterodonta</taxon>
        <taxon>Imparidentia</taxon>
        <taxon>Neoheterodontei</taxon>
        <taxon>Myida</taxon>
        <taxon>Dreissenoidea</taxon>
        <taxon>Dreissenidae</taxon>
        <taxon>Dreissena</taxon>
    </lineage>
</organism>
<dbReference type="Pfam" id="PF00084">
    <property type="entry name" value="Sushi"/>
    <property type="match status" value="7"/>
</dbReference>
<dbReference type="Gene3D" id="4.10.1240.10">
    <property type="entry name" value="GPCR, family 2, extracellular hormone receptor domain"/>
    <property type="match status" value="1"/>
</dbReference>